<dbReference type="GO" id="GO:0005049">
    <property type="term" value="F:nuclear export signal receptor activity"/>
    <property type="evidence" value="ECO:0007669"/>
    <property type="project" value="InterPro"/>
</dbReference>
<sequence>MLTPPFILTTVTRFDEMAEVLRELEQAAQLIMAPPSVVSQSQRQAAENVILTFRRSKSPFEACQFMLENSKSDYVLFQVASTVKEAMIREWTLLSPEQINHMRTFLMKYVTQNIGISCICCVIPVLQVIKLCQRADASNSSSNLQERNLGHKVFRKRGLIPRCAQLIASGNTQSLLTKMATRCIQKYPNNHFCHGGDEICNSMDCPNIIFCCCSQQMIACSMLTALLNEYSGNAKTSAIGLSWNFHNECKRKFENNDLKQVFQFALQVLHQLVSSPDQMSREASTLLGRILAISEQVLSWDFSLARHIL</sequence>
<evidence type="ECO:0000256" key="7">
    <source>
        <dbReference type="ARBA" id="ARBA00023242"/>
    </source>
</evidence>
<evidence type="ECO:0000313" key="10">
    <source>
        <dbReference type="Proteomes" id="UP000230750"/>
    </source>
</evidence>
<dbReference type="OrthoDB" id="5548448at2759"/>
<evidence type="ECO:0000256" key="5">
    <source>
        <dbReference type="ARBA" id="ARBA00022490"/>
    </source>
</evidence>
<comment type="similarity">
    <text evidence="3">Belongs to the exportin family.</text>
</comment>
<evidence type="ECO:0000256" key="6">
    <source>
        <dbReference type="ARBA" id="ARBA00022927"/>
    </source>
</evidence>
<keyword evidence="4" id="KW-0813">Transport</keyword>
<protein>
    <recommendedName>
        <fullName evidence="8">Exportin-4</fullName>
    </recommendedName>
</protein>
<dbReference type="PANTHER" id="PTHR12596:SF1">
    <property type="entry name" value="EXPORTIN-4"/>
    <property type="match status" value="1"/>
</dbReference>
<dbReference type="AlphaFoldDB" id="A0A2G8KY21"/>
<keyword evidence="7" id="KW-0539">Nucleus</keyword>
<dbReference type="GO" id="GO:0006611">
    <property type="term" value="P:protein export from nucleus"/>
    <property type="evidence" value="ECO:0007669"/>
    <property type="project" value="TreeGrafter"/>
</dbReference>
<evidence type="ECO:0000256" key="3">
    <source>
        <dbReference type="ARBA" id="ARBA00009466"/>
    </source>
</evidence>
<dbReference type="InterPro" id="IPR016024">
    <property type="entry name" value="ARM-type_fold"/>
</dbReference>
<evidence type="ECO:0000256" key="8">
    <source>
        <dbReference type="ARBA" id="ARBA00040444"/>
    </source>
</evidence>
<keyword evidence="10" id="KW-1185">Reference proteome</keyword>
<dbReference type="SUPFAM" id="SSF48371">
    <property type="entry name" value="ARM repeat"/>
    <property type="match status" value="1"/>
</dbReference>
<dbReference type="Proteomes" id="UP000230750">
    <property type="component" value="Unassembled WGS sequence"/>
</dbReference>
<keyword evidence="6" id="KW-0653">Protein transport</keyword>
<evidence type="ECO:0000256" key="1">
    <source>
        <dbReference type="ARBA" id="ARBA00004123"/>
    </source>
</evidence>
<dbReference type="EMBL" id="MRZV01000309">
    <property type="protein sequence ID" value="PIK52923.1"/>
    <property type="molecule type" value="Genomic_DNA"/>
</dbReference>
<dbReference type="InterPro" id="IPR044189">
    <property type="entry name" value="XPO4/7-like"/>
</dbReference>
<comment type="caution">
    <text evidence="9">The sequence shown here is derived from an EMBL/GenBank/DDBJ whole genome shotgun (WGS) entry which is preliminary data.</text>
</comment>
<evidence type="ECO:0000313" key="9">
    <source>
        <dbReference type="EMBL" id="PIK52923.1"/>
    </source>
</evidence>
<evidence type="ECO:0000256" key="4">
    <source>
        <dbReference type="ARBA" id="ARBA00022448"/>
    </source>
</evidence>
<name>A0A2G8KY21_STIJA</name>
<gene>
    <name evidence="9" type="ORF">BSL78_10172</name>
</gene>
<reference evidence="9 10" key="1">
    <citation type="journal article" date="2017" name="PLoS Biol.">
        <title>The sea cucumber genome provides insights into morphological evolution and visceral regeneration.</title>
        <authorList>
            <person name="Zhang X."/>
            <person name="Sun L."/>
            <person name="Yuan J."/>
            <person name="Sun Y."/>
            <person name="Gao Y."/>
            <person name="Zhang L."/>
            <person name="Li S."/>
            <person name="Dai H."/>
            <person name="Hamel J.F."/>
            <person name="Liu C."/>
            <person name="Yu Y."/>
            <person name="Liu S."/>
            <person name="Lin W."/>
            <person name="Guo K."/>
            <person name="Jin S."/>
            <person name="Xu P."/>
            <person name="Storey K.B."/>
            <person name="Huan P."/>
            <person name="Zhang T."/>
            <person name="Zhou Y."/>
            <person name="Zhang J."/>
            <person name="Lin C."/>
            <person name="Li X."/>
            <person name="Xing L."/>
            <person name="Huo D."/>
            <person name="Sun M."/>
            <person name="Wang L."/>
            <person name="Mercier A."/>
            <person name="Li F."/>
            <person name="Yang H."/>
            <person name="Xiang J."/>
        </authorList>
    </citation>
    <scope>NUCLEOTIDE SEQUENCE [LARGE SCALE GENOMIC DNA]</scope>
    <source>
        <strain evidence="9">Shaxun</strain>
        <tissue evidence="9">Muscle</tissue>
    </source>
</reference>
<dbReference type="GO" id="GO:0005737">
    <property type="term" value="C:cytoplasm"/>
    <property type="evidence" value="ECO:0007669"/>
    <property type="project" value="UniProtKB-SubCell"/>
</dbReference>
<organism evidence="9 10">
    <name type="scientific">Stichopus japonicus</name>
    <name type="common">Sea cucumber</name>
    <dbReference type="NCBI Taxonomy" id="307972"/>
    <lineage>
        <taxon>Eukaryota</taxon>
        <taxon>Metazoa</taxon>
        <taxon>Echinodermata</taxon>
        <taxon>Eleutherozoa</taxon>
        <taxon>Echinozoa</taxon>
        <taxon>Holothuroidea</taxon>
        <taxon>Aspidochirotacea</taxon>
        <taxon>Aspidochirotida</taxon>
        <taxon>Stichopodidae</taxon>
        <taxon>Apostichopus</taxon>
    </lineage>
</organism>
<dbReference type="InterPro" id="IPR011989">
    <property type="entry name" value="ARM-like"/>
</dbReference>
<dbReference type="GO" id="GO:0005643">
    <property type="term" value="C:nuclear pore"/>
    <property type="evidence" value="ECO:0007669"/>
    <property type="project" value="TreeGrafter"/>
</dbReference>
<keyword evidence="5" id="KW-0963">Cytoplasm</keyword>
<proteinExistence type="inferred from homology"/>
<dbReference type="PANTHER" id="PTHR12596">
    <property type="entry name" value="EXPORTIN 4,7-RELATED"/>
    <property type="match status" value="1"/>
</dbReference>
<dbReference type="STRING" id="307972.A0A2G8KY21"/>
<accession>A0A2G8KY21</accession>
<comment type="subcellular location">
    <subcellularLocation>
        <location evidence="2">Cytoplasm</location>
    </subcellularLocation>
    <subcellularLocation>
        <location evidence="1">Nucleus</location>
    </subcellularLocation>
</comment>
<evidence type="ECO:0000256" key="2">
    <source>
        <dbReference type="ARBA" id="ARBA00004496"/>
    </source>
</evidence>
<dbReference type="Gene3D" id="1.25.10.10">
    <property type="entry name" value="Leucine-rich Repeat Variant"/>
    <property type="match status" value="1"/>
</dbReference>